<dbReference type="EMBL" id="DF143370">
    <property type="protein sequence ID" value="GAA52879.1"/>
    <property type="molecule type" value="Genomic_DNA"/>
</dbReference>
<gene>
    <name evidence="1" type="ORF">CLF_109031</name>
</gene>
<organism evidence="1 2">
    <name type="scientific">Clonorchis sinensis</name>
    <name type="common">Chinese liver fluke</name>
    <dbReference type="NCBI Taxonomy" id="79923"/>
    <lineage>
        <taxon>Eukaryota</taxon>
        <taxon>Metazoa</taxon>
        <taxon>Spiralia</taxon>
        <taxon>Lophotrochozoa</taxon>
        <taxon>Platyhelminthes</taxon>
        <taxon>Trematoda</taxon>
        <taxon>Digenea</taxon>
        <taxon>Opisthorchiida</taxon>
        <taxon>Opisthorchiata</taxon>
        <taxon>Opisthorchiidae</taxon>
        <taxon>Clonorchis</taxon>
    </lineage>
</organism>
<dbReference type="AlphaFoldDB" id="G7YIU6"/>
<dbReference type="Proteomes" id="UP000008909">
    <property type="component" value="Unassembled WGS sequence"/>
</dbReference>
<name>G7YIU6_CLOSI</name>
<evidence type="ECO:0000313" key="1">
    <source>
        <dbReference type="EMBL" id="GAA52879.1"/>
    </source>
</evidence>
<sequence>MVIHRKMQRKWLSDIFVFPLPPNVFERTDICKHGLVNSWKNTDINNPKTNCGRCGETTCDYMSDIGKCVELSRYCLDREKTPKFVTTFSRRKEMMSVQKFKKNGIIISHKHNPINQKSSRRKQRSIESDYWSVHRAWQLDCKRFITNRGDIISAGLSGLSIESVTYRDNQALLWLLQIKIEEPPYSCSKPLIVYRLSPCPRFMKNTRKKRLSLVRRTVHPNSTAVSDNSRRSSNFNPLWLTNDIQRLLNVFLPAVTTLVFRSRCIFTMSPTRLDEFMRINELRSQFYQTARALDSIFALTRAHLPRRDWDPESRKSDI</sequence>
<reference evidence="1" key="1">
    <citation type="journal article" date="2011" name="Genome Biol.">
        <title>The draft genome of the carcinogenic human liver fluke Clonorchis sinensis.</title>
        <authorList>
            <person name="Wang X."/>
            <person name="Chen W."/>
            <person name="Huang Y."/>
            <person name="Sun J."/>
            <person name="Men J."/>
            <person name="Liu H."/>
            <person name="Luo F."/>
            <person name="Guo L."/>
            <person name="Lv X."/>
            <person name="Deng C."/>
            <person name="Zhou C."/>
            <person name="Fan Y."/>
            <person name="Li X."/>
            <person name="Huang L."/>
            <person name="Hu Y."/>
            <person name="Liang C."/>
            <person name="Hu X."/>
            <person name="Xu J."/>
            <person name="Yu X."/>
        </authorList>
    </citation>
    <scope>NUCLEOTIDE SEQUENCE [LARGE SCALE GENOMIC DNA]</scope>
    <source>
        <strain evidence="1">Henan</strain>
    </source>
</reference>
<protein>
    <submittedName>
        <fullName evidence="1">Uncharacterized protein</fullName>
    </submittedName>
</protein>
<reference key="2">
    <citation type="submission" date="2011-10" db="EMBL/GenBank/DDBJ databases">
        <title>The genome and transcriptome sequence of Clonorchis sinensis provide insights into the carcinogenic liver fluke.</title>
        <authorList>
            <person name="Wang X."/>
            <person name="Huang Y."/>
            <person name="Chen W."/>
            <person name="Liu H."/>
            <person name="Guo L."/>
            <person name="Chen Y."/>
            <person name="Luo F."/>
            <person name="Zhou W."/>
            <person name="Sun J."/>
            <person name="Mao Q."/>
            <person name="Liang P."/>
            <person name="Zhou C."/>
            <person name="Tian Y."/>
            <person name="Men J."/>
            <person name="Lv X."/>
            <person name="Huang L."/>
            <person name="Zhou J."/>
            <person name="Hu Y."/>
            <person name="Li R."/>
            <person name="Zhang F."/>
            <person name="Lei H."/>
            <person name="Li X."/>
            <person name="Hu X."/>
            <person name="Liang C."/>
            <person name="Xu J."/>
            <person name="Wu Z."/>
            <person name="Yu X."/>
        </authorList>
    </citation>
    <scope>NUCLEOTIDE SEQUENCE</scope>
    <source>
        <strain>Henan</strain>
    </source>
</reference>
<keyword evidence="2" id="KW-1185">Reference proteome</keyword>
<proteinExistence type="predicted"/>
<accession>G7YIU6</accession>
<evidence type="ECO:0000313" key="2">
    <source>
        <dbReference type="Proteomes" id="UP000008909"/>
    </source>
</evidence>